<sequence>MNHRPQLRIDIRASQNPAQPNRRAWFRSLLVAGAWTILLSSCLKFYKNTFQFCDFKQNNVKSCENRALAHLHDGPQLFANDIISVGGLDESTPLVKRTPQSPVGGVGGPSPIPGDSGGVNPNTNGIVSYWKKKH</sequence>
<name>A0A2N5VJ78_9BASI</name>
<evidence type="ECO:0000313" key="3">
    <source>
        <dbReference type="Proteomes" id="UP000235392"/>
    </source>
</evidence>
<dbReference type="Proteomes" id="UP000235392">
    <property type="component" value="Unassembled WGS sequence"/>
</dbReference>
<evidence type="ECO:0000256" key="1">
    <source>
        <dbReference type="SAM" id="MobiDB-lite"/>
    </source>
</evidence>
<comment type="caution">
    <text evidence="2">The sequence shown here is derived from an EMBL/GenBank/DDBJ whole genome shotgun (WGS) entry which is preliminary data.</text>
</comment>
<dbReference type="EMBL" id="PGCI01000013">
    <property type="protein sequence ID" value="PLW49976.1"/>
    <property type="molecule type" value="Genomic_DNA"/>
</dbReference>
<proteinExistence type="predicted"/>
<evidence type="ECO:0000313" key="2">
    <source>
        <dbReference type="EMBL" id="PLW49976.1"/>
    </source>
</evidence>
<feature type="region of interest" description="Disordered" evidence="1">
    <location>
        <begin position="93"/>
        <end position="123"/>
    </location>
</feature>
<organism evidence="2 3">
    <name type="scientific">Puccinia coronata f. sp. avenae</name>
    <dbReference type="NCBI Taxonomy" id="200324"/>
    <lineage>
        <taxon>Eukaryota</taxon>
        <taxon>Fungi</taxon>
        <taxon>Dikarya</taxon>
        <taxon>Basidiomycota</taxon>
        <taxon>Pucciniomycotina</taxon>
        <taxon>Pucciniomycetes</taxon>
        <taxon>Pucciniales</taxon>
        <taxon>Pucciniaceae</taxon>
        <taxon>Puccinia</taxon>
    </lineage>
</organism>
<dbReference type="AlphaFoldDB" id="A0A2N5VJ78"/>
<accession>A0A2N5VJ78</accession>
<reference evidence="2 3" key="1">
    <citation type="submission" date="2017-11" db="EMBL/GenBank/DDBJ databases">
        <title>De novo assembly and phasing of dikaryotic genomes from two isolates of Puccinia coronata f. sp. avenae, the causal agent of oat crown rust.</title>
        <authorList>
            <person name="Miller M.E."/>
            <person name="Zhang Y."/>
            <person name="Omidvar V."/>
            <person name="Sperschneider J."/>
            <person name="Schwessinger B."/>
            <person name="Raley C."/>
            <person name="Palmer J.M."/>
            <person name="Garnica D."/>
            <person name="Upadhyaya N."/>
            <person name="Rathjen J."/>
            <person name="Taylor J.M."/>
            <person name="Park R.F."/>
            <person name="Dodds P.N."/>
            <person name="Hirsch C.D."/>
            <person name="Kianian S.F."/>
            <person name="Figueroa M."/>
        </authorList>
    </citation>
    <scope>NUCLEOTIDE SEQUENCE [LARGE SCALE GENOMIC DNA]</scope>
    <source>
        <strain evidence="2">12SD80</strain>
    </source>
</reference>
<gene>
    <name evidence="2" type="ORF">PCASD_01310</name>
</gene>
<protein>
    <submittedName>
        <fullName evidence="2">Uncharacterized protein</fullName>
    </submittedName>
</protein>